<sequence>MGKRVLSEGLFQLVRREARRPLNWYLKQLAGSTAPTAATTPVMPGTDADLAPVLWAGTNESLGFLEELNESELAWPAAVGNFSDLDIRWELNGSGFNGTFPQAEDSVEVVFTLVTALRSRSLSDSAHRMERTLAWPTLPPNLIPSKLNRLVHLLRDAMKKSFGFR</sequence>
<keyword evidence="2" id="KW-1185">Reference proteome</keyword>
<evidence type="ECO:0000313" key="1">
    <source>
        <dbReference type="EMBL" id="CAH0395697.1"/>
    </source>
</evidence>
<protein>
    <submittedName>
        <fullName evidence="1">Uncharacterized protein</fullName>
    </submittedName>
</protein>
<name>A0A9P0AJ33_BEMTA</name>
<organism evidence="1 2">
    <name type="scientific">Bemisia tabaci</name>
    <name type="common">Sweetpotato whitefly</name>
    <name type="synonym">Aleurodes tabaci</name>
    <dbReference type="NCBI Taxonomy" id="7038"/>
    <lineage>
        <taxon>Eukaryota</taxon>
        <taxon>Metazoa</taxon>
        <taxon>Ecdysozoa</taxon>
        <taxon>Arthropoda</taxon>
        <taxon>Hexapoda</taxon>
        <taxon>Insecta</taxon>
        <taxon>Pterygota</taxon>
        <taxon>Neoptera</taxon>
        <taxon>Paraneoptera</taxon>
        <taxon>Hemiptera</taxon>
        <taxon>Sternorrhyncha</taxon>
        <taxon>Aleyrodoidea</taxon>
        <taxon>Aleyrodidae</taxon>
        <taxon>Aleyrodinae</taxon>
        <taxon>Bemisia</taxon>
    </lineage>
</organism>
<dbReference type="Proteomes" id="UP001152759">
    <property type="component" value="Chromosome 9"/>
</dbReference>
<gene>
    <name evidence="1" type="ORF">BEMITA_LOCUS13851</name>
</gene>
<accession>A0A9P0AJ33</accession>
<dbReference type="EMBL" id="OU963870">
    <property type="protein sequence ID" value="CAH0395697.1"/>
    <property type="molecule type" value="Genomic_DNA"/>
</dbReference>
<reference evidence="1" key="1">
    <citation type="submission" date="2021-12" db="EMBL/GenBank/DDBJ databases">
        <authorList>
            <person name="King R."/>
        </authorList>
    </citation>
    <scope>NUCLEOTIDE SEQUENCE</scope>
</reference>
<dbReference type="AlphaFoldDB" id="A0A9P0AJ33"/>
<evidence type="ECO:0000313" key="2">
    <source>
        <dbReference type="Proteomes" id="UP001152759"/>
    </source>
</evidence>
<proteinExistence type="predicted"/>